<proteinExistence type="predicted"/>
<reference evidence="2 3" key="1">
    <citation type="submission" date="2019-03" db="EMBL/GenBank/DDBJ databases">
        <title>Subsurface microbial communities from deep shales in Ohio and West Virginia, USA.</title>
        <authorList>
            <person name="Wrighton K."/>
        </authorList>
    </citation>
    <scope>NUCLEOTIDE SEQUENCE [LARGE SCALE GENOMIC DNA]</scope>
    <source>
        <strain evidence="2 3">MSL 6dP</strain>
    </source>
</reference>
<comment type="caution">
    <text evidence="2">The sequence shown here is derived from an EMBL/GenBank/DDBJ whole genome shotgun (WGS) entry which is preliminary data.</text>
</comment>
<keyword evidence="1" id="KW-0812">Transmembrane</keyword>
<evidence type="ECO:0000256" key="1">
    <source>
        <dbReference type="SAM" id="Phobius"/>
    </source>
</evidence>
<feature type="transmembrane region" description="Helical" evidence="1">
    <location>
        <begin position="6"/>
        <end position="24"/>
    </location>
</feature>
<dbReference type="AlphaFoldDB" id="A0A4R8H0I9"/>
<organism evidence="2 3">
    <name type="scientific">Orenia marismortui</name>
    <dbReference type="NCBI Taxonomy" id="46469"/>
    <lineage>
        <taxon>Bacteria</taxon>
        <taxon>Bacillati</taxon>
        <taxon>Bacillota</taxon>
        <taxon>Clostridia</taxon>
        <taxon>Halanaerobiales</taxon>
        <taxon>Halobacteroidaceae</taxon>
        <taxon>Orenia</taxon>
    </lineage>
</organism>
<evidence type="ECO:0000313" key="3">
    <source>
        <dbReference type="Proteomes" id="UP000295832"/>
    </source>
</evidence>
<dbReference type="EMBL" id="SOEG01000013">
    <property type="protein sequence ID" value="TDX51362.1"/>
    <property type="molecule type" value="Genomic_DNA"/>
</dbReference>
<accession>A0A4R8H0I9</accession>
<gene>
    <name evidence="2" type="ORF">C7959_1137</name>
</gene>
<protein>
    <submittedName>
        <fullName evidence="2">Uncharacterized protein</fullName>
    </submittedName>
</protein>
<keyword evidence="1" id="KW-0472">Membrane</keyword>
<name>A0A4R8H0I9_9FIRM</name>
<dbReference type="Proteomes" id="UP000295832">
    <property type="component" value="Unassembled WGS sequence"/>
</dbReference>
<keyword evidence="3" id="KW-1185">Reference proteome</keyword>
<evidence type="ECO:0000313" key="2">
    <source>
        <dbReference type="EMBL" id="TDX51362.1"/>
    </source>
</evidence>
<keyword evidence="1" id="KW-1133">Transmembrane helix</keyword>
<sequence length="30" mass="3447">MSLSIQVILTILFIVVGFAILYYLSKKEML</sequence>